<dbReference type="CDD" id="cd16405">
    <property type="entry name" value="RepB_like_N"/>
    <property type="match status" value="1"/>
</dbReference>
<feature type="domain" description="ParB-like N-terminal" evidence="3">
    <location>
        <begin position="59"/>
        <end position="150"/>
    </location>
</feature>
<dbReference type="RefSeq" id="WP_105741932.1">
    <property type="nucleotide sequence ID" value="NZ_PVBR01000006.1"/>
</dbReference>
<dbReference type="Proteomes" id="UP000239434">
    <property type="component" value="Unassembled WGS sequence"/>
</dbReference>
<dbReference type="InterPro" id="IPR050336">
    <property type="entry name" value="Chromosome_partition/occlusion"/>
</dbReference>
<dbReference type="NCBIfam" id="TIGR00180">
    <property type="entry name" value="parB_part"/>
    <property type="match status" value="1"/>
</dbReference>
<feature type="region of interest" description="Disordered" evidence="2">
    <location>
        <begin position="1"/>
        <end position="32"/>
    </location>
</feature>
<sequence>MARKHLLTSIGATPGEARAPKPTESRADYARKGASRLMTQSLDEIAENSMRILEGDAIVSLDPDVLDESPFADRAGDDPDFLQFVEAIRKAGQSSPILVRPHPDQPGRFIIVFGHRRTRAARQLGIKVRAVVKPLNDLEEQIIAQGHENNARLNQTFIEKALFANRLHQAGIGKDIIKESLTIDDTLLSRMLSVVEHVPADVLDALVPATGIGRDRWEELKKLVLNPEMATFASEIVRSEQFKADPLETRFSLLCSSLKQPKKRRAAGATPQRREWSLAGEAVKVAAKGGARAFTLELKAKDAPKFGDFLSANLERLYQEFLESEGN</sequence>
<dbReference type="PANTHER" id="PTHR33375:SF1">
    <property type="entry name" value="CHROMOSOME-PARTITIONING PROTEIN PARB-RELATED"/>
    <property type="match status" value="1"/>
</dbReference>
<evidence type="ECO:0000256" key="1">
    <source>
        <dbReference type="ARBA" id="ARBA00006295"/>
    </source>
</evidence>
<dbReference type="InterPro" id="IPR011111">
    <property type="entry name" value="Plasmid_RepB"/>
</dbReference>
<reference evidence="4 5" key="1">
    <citation type="submission" date="2018-02" db="EMBL/GenBank/DDBJ databases">
        <title>The draft genome of Phyllobacterium sp. 1N-3.</title>
        <authorList>
            <person name="Liu L."/>
            <person name="Li L."/>
            <person name="Zhang X."/>
            <person name="Wang T."/>
            <person name="Liang L."/>
        </authorList>
    </citation>
    <scope>NUCLEOTIDE SEQUENCE [LARGE SCALE GENOMIC DNA]</scope>
    <source>
        <strain evidence="4 5">1N-3</strain>
    </source>
</reference>
<organism evidence="4 5">
    <name type="scientific">Phyllobacterium phragmitis</name>
    <dbReference type="NCBI Taxonomy" id="2670329"/>
    <lineage>
        <taxon>Bacteria</taxon>
        <taxon>Pseudomonadati</taxon>
        <taxon>Pseudomonadota</taxon>
        <taxon>Alphaproteobacteria</taxon>
        <taxon>Hyphomicrobiales</taxon>
        <taxon>Phyllobacteriaceae</taxon>
        <taxon>Phyllobacterium</taxon>
    </lineage>
</organism>
<evidence type="ECO:0000313" key="5">
    <source>
        <dbReference type="Proteomes" id="UP000239434"/>
    </source>
</evidence>
<dbReference type="InterPro" id="IPR036086">
    <property type="entry name" value="ParB/Sulfiredoxin_sf"/>
</dbReference>
<evidence type="ECO:0000313" key="4">
    <source>
        <dbReference type="EMBL" id="PRD43720.1"/>
    </source>
</evidence>
<comment type="similarity">
    <text evidence="1">Belongs to the ParB family.</text>
</comment>
<proteinExistence type="inferred from homology"/>
<gene>
    <name evidence="4" type="primary">repB</name>
    <name evidence="4" type="ORF">C5748_10775</name>
</gene>
<dbReference type="Pfam" id="PF07506">
    <property type="entry name" value="RepB"/>
    <property type="match status" value="1"/>
</dbReference>
<dbReference type="Gene3D" id="3.90.1530.30">
    <property type="match status" value="1"/>
</dbReference>
<dbReference type="GO" id="GO:0003677">
    <property type="term" value="F:DNA binding"/>
    <property type="evidence" value="ECO:0007669"/>
    <property type="project" value="InterPro"/>
</dbReference>
<dbReference type="AlphaFoldDB" id="A0A2S9ITA0"/>
<feature type="compositionally biased region" description="Basic and acidic residues" evidence="2">
    <location>
        <begin position="18"/>
        <end position="31"/>
    </location>
</feature>
<evidence type="ECO:0000256" key="2">
    <source>
        <dbReference type="SAM" id="MobiDB-lite"/>
    </source>
</evidence>
<dbReference type="SUPFAM" id="SSF110849">
    <property type="entry name" value="ParB/Sulfiredoxin"/>
    <property type="match status" value="1"/>
</dbReference>
<dbReference type="PANTHER" id="PTHR33375">
    <property type="entry name" value="CHROMOSOME-PARTITIONING PROTEIN PARB-RELATED"/>
    <property type="match status" value="1"/>
</dbReference>
<dbReference type="Pfam" id="PF02195">
    <property type="entry name" value="ParB_N"/>
    <property type="match status" value="1"/>
</dbReference>
<dbReference type="NCBIfam" id="TIGR03454">
    <property type="entry name" value="partition_RepB"/>
    <property type="match status" value="1"/>
</dbReference>
<comment type="caution">
    <text evidence="4">The sequence shown here is derived from an EMBL/GenBank/DDBJ whole genome shotgun (WGS) entry which is preliminary data.</text>
</comment>
<accession>A0A2S9ITA0</accession>
<name>A0A2S9ITA0_9HYPH</name>
<dbReference type="EMBL" id="PVBR01000006">
    <property type="protein sequence ID" value="PRD43720.1"/>
    <property type="molecule type" value="Genomic_DNA"/>
</dbReference>
<dbReference type="InterPro" id="IPR003115">
    <property type="entry name" value="ParB_N"/>
</dbReference>
<dbReference type="InterPro" id="IPR004437">
    <property type="entry name" value="ParB/RepB/Spo0J"/>
</dbReference>
<dbReference type="InterPro" id="IPR017819">
    <property type="entry name" value="Plasmid_partition_RepB"/>
</dbReference>
<protein>
    <submittedName>
        <fullName evidence="4">Plasmid partitioning protein RepB</fullName>
    </submittedName>
</protein>
<evidence type="ECO:0000259" key="3">
    <source>
        <dbReference type="SMART" id="SM00470"/>
    </source>
</evidence>
<dbReference type="InterPro" id="IPR037972">
    <property type="entry name" value="RepB_N"/>
</dbReference>
<dbReference type="SMART" id="SM00470">
    <property type="entry name" value="ParB"/>
    <property type="match status" value="1"/>
</dbReference>
<keyword evidence="5" id="KW-1185">Reference proteome</keyword>
<dbReference type="GO" id="GO:0005694">
    <property type="term" value="C:chromosome"/>
    <property type="evidence" value="ECO:0007669"/>
    <property type="project" value="TreeGrafter"/>
</dbReference>
<dbReference type="GO" id="GO:0007059">
    <property type="term" value="P:chromosome segregation"/>
    <property type="evidence" value="ECO:0007669"/>
    <property type="project" value="TreeGrafter"/>
</dbReference>